<dbReference type="AlphaFoldDB" id="A0A0P1B7X0"/>
<accession>A0A0P1B7X0</accession>
<dbReference type="RefSeq" id="XP_024586605.1">
    <property type="nucleotide sequence ID" value="XM_024721514.1"/>
</dbReference>
<protein>
    <submittedName>
        <fullName evidence="1">Uncharacterized protein</fullName>
    </submittedName>
</protein>
<reference evidence="2" key="1">
    <citation type="submission" date="2014-09" db="EMBL/GenBank/DDBJ databases">
        <authorList>
            <person name="Sharma Rahul"/>
            <person name="Thines Marco"/>
        </authorList>
    </citation>
    <scope>NUCLEOTIDE SEQUENCE [LARGE SCALE GENOMIC DNA]</scope>
</reference>
<evidence type="ECO:0000313" key="1">
    <source>
        <dbReference type="EMBL" id="CEG50236.1"/>
    </source>
</evidence>
<organism evidence="1 2">
    <name type="scientific">Plasmopara halstedii</name>
    <name type="common">Downy mildew of sunflower</name>
    <dbReference type="NCBI Taxonomy" id="4781"/>
    <lineage>
        <taxon>Eukaryota</taxon>
        <taxon>Sar</taxon>
        <taxon>Stramenopiles</taxon>
        <taxon>Oomycota</taxon>
        <taxon>Peronosporomycetes</taxon>
        <taxon>Peronosporales</taxon>
        <taxon>Peronosporaceae</taxon>
        <taxon>Plasmopara</taxon>
    </lineage>
</organism>
<sequence>MVSAEFIAMKPDKYKEETKNYQILCVLLLNTENKHLVVFDEPEYNNFCICRN</sequence>
<name>A0A0P1B7X0_PLAHL</name>
<dbReference type="Proteomes" id="UP000054928">
    <property type="component" value="Unassembled WGS sequence"/>
</dbReference>
<proteinExistence type="predicted"/>
<dbReference type="GeneID" id="36403015"/>
<keyword evidence="2" id="KW-1185">Reference proteome</keyword>
<evidence type="ECO:0000313" key="2">
    <source>
        <dbReference type="Proteomes" id="UP000054928"/>
    </source>
</evidence>
<dbReference type="EMBL" id="CCYD01003101">
    <property type="protein sequence ID" value="CEG50236.1"/>
    <property type="molecule type" value="Genomic_DNA"/>
</dbReference>